<evidence type="ECO:0000313" key="2">
    <source>
        <dbReference type="Proteomes" id="UP001163321"/>
    </source>
</evidence>
<comment type="caution">
    <text evidence="1">The sequence shown here is derived from an EMBL/GenBank/DDBJ whole genome shotgun (WGS) entry which is preliminary data.</text>
</comment>
<evidence type="ECO:0000313" key="1">
    <source>
        <dbReference type="EMBL" id="KAI9921979.1"/>
    </source>
</evidence>
<organism evidence="1 2">
    <name type="scientific">Peronosclerospora sorghi</name>
    <dbReference type="NCBI Taxonomy" id="230839"/>
    <lineage>
        <taxon>Eukaryota</taxon>
        <taxon>Sar</taxon>
        <taxon>Stramenopiles</taxon>
        <taxon>Oomycota</taxon>
        <taxon>Peronosporomycetes</taxon>
        <taxon>Peronosporales</taxon>
        <taxon>Peronosporaceae</taxon>
        <taxon>Peronosclerospora</taxon>
    </lineage>
</organism>
<dbReference type="EMBL" id="CM047580">
    <property type="protein sequence ID" value="KAI9921979.1"/>
    <property type="molecule type" value="Genomic_DNA"/>
</dbReference>
<proteinExistence type="predicted"/>
<keyword evidence="2" id="KW-1185">Reference proteome</keyword>
<dbReference type="Proteomes" id="UP001163321">
    <property type="component" value="Chromosome 1"/>
</dbReference>
<reference evidence="1 2" key="1">
    <citation type="journal article" date="2022" name="bioRxiv">
        <title>The genome of the oomycete Peronosclerospora sorghi, a cosmopolitan pathogen of maize and sorghum, is inflated with dispersed pseudogenes.</title>
        <authorList>
            <person name="Fletcher K."/>
            <person name="Martin F."/>
            <person name="Isakeit T."/>
            <person name="Cavanaugh K."/>
            <person name="Magill C."/>
            <person name="Michelmore R."/>
        </authorList>
    </citation>
    <scope>NUCLEOTIDE SEQUENCE [LARGE SCALE GENOMIC DNA]</scope>
    <source>
        <strain evidence="1">P6</strain>
    </source>
</reference>
<name>A0ACC0WV93_9STRA</name>
<accession>A0ACC0WV93</accession>
<gene>
    <name evidence="1" type="ORF">PsorP6_002244</name>
</gene>
<sequence length="124" mass="13946">MTMCRRYATLYKTSPAFHKKLKEACKYRNISGGISILQDVATRWWSTRTMLKRMVNLNPALVILRLNDISIKLVLKVFARAETFMEADERVTISLVPTALRSILHSIGDAIANLTTTTTAATSE</sequence>
<protein>
    <submittedName>
        <fullName evidence="1">Uncharacterized protein</fullName>
    </submittedName>
</protein>